<evidence type="ECO:0000313" key="2">
    <source>
        <dbReference type="Proteomes" id="UP000007954"/>
    </source>
</evidence>
<organism evidence="1 2">
    <name type="scientific">Haloquadratum walsbyi (strain DSM 16854 / JCM 12705 / C23)</name>
    <dbReference type="NCBI Taxonomy" id="768065"/>
    <lineage>
        <taxon>Archaea</taxon>
        <taxon>Methanobacteriati</taxon>
        <taxon>Methanobacteriota</taxon>
        <taxon>Stenosarchaea group</taxon>
        <taxon>Halobacteria</taxon>
        <taxon>Halobacteriales</taxon>
        <taxon>Haloferacaceae</taxon>
        <taxon>Haloquadratum</taxon>
    </lineage>
</organism>
<dbReference type="OrthoDB" id="376386at2157"/>
<proteinExistence type="predicted"/>
<protein>
    <submittedName>
        <fullName evidence="1">Uncharacterized protein</fullName>
    </submittedName>
</protein>
<gene>
    <name evidence="1" type="ordered locus">Hqrw_3204</name>
</gene>
<sequence>MNYQYSEGDELAYDLDTDLLVCVIWEFDRPADEVFVNLNLDEELTVNDLYYECSPSNVVYGVVYLQGVDSSSVEKSRDELVEMDRGERYDYLWHSEAQVMSLPESRLRFQEYPQ</sequence>
<dbReference type="RefSeq" id="WP_014556473.1">
    <property type="nucleotide sequence ID" value="NC_017459.1"/>
</dbReference>
<dbReference type="GeneID" id="12448006"/>
<dbReference type="KEGG" id="hwc:Hqrw_3204"/>
<dbReference type="Proteomes" id="UP000007954">
    <property type="component" value="Chromosome"/>
</dbReference>
<name>G0LJQ1_HALWC</name>
<dbReference type="HOGENOM" id="CLU_2140263_0_0_2"/>
<dbReference type="AlphaFoldDB" id="G0LJQ1"/>
<evidence type="ECO:0000313" key="1">
    <source>
        <dbReference type="EMBL" id="CCC40985.1"/>
    </source>
</evidence>
<reference evidence="1 2" key="1">
    <citation type="journal article" date="2011" name="PLoS ONE">
        <title>Haloquadratum walsbyi: limited diversity in a global pond.</title>
        <authorList>
            <person name="Dyall-Smith M."/>
            <person name="Pfeiffer F."/>
            <person name="Klee K."/>
            <person name="Palm P."/>
            <person name="Gross K."/>
            <person name="Schuster S.C."/>
            <person name="Rampp M."/>
            <person name="Oesterhelt D."/>
        </authorList>
    </citation>
    <scope>NUCLEOTIDE SEQUENCE [LARGE SCALE GENOMIC DNA]</scope>
    <source>
        <strain evidence="2">DSM 16854 / JCM 12705 / C23</strain>
    </source>
</reference>
<accession>G0LJQ1</accession>
<dbReference type="EMBL" id="FR746099">
    <property type="protein sequence ID" value="CCC40985.1"/>
    <property type="molecule type" value="Genomic_DNA"/>
</dbReference>